<proteinExistence type="predicted"/>
<dbReference type="STRING" id="1307839.L21SP5_01075"/>
<organism evidence="1 2">
    <name type="scientific">Salinivirga cyanobacteriivorans</name>
    <dbReference type="NCBI Taxonomy" id="1307839"/>
    <lineage>
        <taxon>Bacteria</taxon>
        <taxon>Pseudomonadati</taxon>
        <taxon>Bacteroidota</taxon>
        <taxon>Bacteroidia</taxon>
        <taxon>Bacteroidales</taxon>
        <taxon>Salinivirgaceae</taxon>
        <taxon>Salinivirga</taxon>
    </lineage>
</organism>
<dbReference type="PATRIC" id="fig|1307839.3.peg.1163"/>
<dbReference type="InterPro" id="IPR014942">
    <property type="entry name" value="AbiEii"/>
</dbReference>
<protein>
    <recommendedName>
        <fullName evidence="3">Nucleotidyl transferase AbiEii/AbiGii toxin family protein</fullName>
    </recommendedName>
</protein>
<dbReference type="Proteomes" id="UP000064893">
    <property type="component" value="Chromosome"/>
</dbReference>
<gene>
    <name evidence="1" type="ORF">L21SP5_01075</name>
</gene>
<dbReference type="AlphaFoldDB" id="A0A0S2HXE2"/>
<dbReference type="Gene3D" id="3.10.450.620">
    <property type="entry name" value="JHP933, nucleotidyltransferase-like core domain"/>
    <property type="match status" value="1"/>
</dbReference>
<evidence type="ECO:0000313" key="1">
    <source>
        <dbReference type="EMBL" id="ALO14739.1"/>
    </source>
</evidence>
<dbReference type="KEGG" id="blq:L21SP5_01075"/>
<evidence type="ECO:0000313" key="2">
    <source>
        <dbReference type="Proteomes" id="UP000064893"/>
    </source>
</evidence>
<dbReference type="EMBL" id="CP013118">
    <property type="protein sequence ID" value="ALO14739.1"/>
    <property type="molecule type" value="Genomic_DNA"/>
</dbReference>
<keyword evidence="2" id="KW-1185">Reference proteome</keyword>
<dbReference type="OrthoDB" id="9780929at2"/>
<name>A0A0S2HXE2_9BACT</name>
<accession>A0A0S2HXE2</accession>
<evidence type="ECO:0008006" key="3">
    <source>
        <dbReference type="Google" id="ProtNLM"/>
    </source>
</evidence>
<dbReference type="RefSeq" id="WP_057952254.1">
    <property type="nucleotide sequence ID" value="NZ_CP013118.1"/>
</dbReference>
<reference evidence="1 2" key="1">
    <citation type="submission" date="2015-11" db="EMBL/GenBank/DDBJ databases">
        <title>Description and complete genome sequence of a novel strain predominating in hypersaline microbial mats and representing a new family of the Bacteriodetes phylum.</title>
        <authorList>
            <person name="Spring S."/>
            <person name="Bunk B."/>
            <person name="Sproer C."/>
            <person name="Klenk H.-P."/>
        </authorList>
    </citation>
    <scope>NUCLEOTIDE SEQUENCE [LARGE SCALE GENOMIC DNA]</scope>
    <source>
        <strain evidence="1 2">L21-Spi-D4</strain>
    </source>
</reference>
<sequence length="317" mass="37414">MNLHNQTKLFNDAIQMASIHLEIKPDFIVKDYWITYMLWNLSNYPNRDQVVFKGGTSLSKAYKLINRFSTDVDLAVIQNPEFSGNRIKSEIRKIEKTVAGGLKELEIARLTSKGSRFRKSAYVYPVDDKLKDENFVIVETNYFANPYPYEEREIESFIATFLRETGNEKAINDFNLQPFRINVLDRFQTLIEKLVSLIRFSFQEDSLEGVRSKIRHFYDLYYLLETKEGKEFITSANFRERFNNLLLHDQQSFDEPKGWGQYKLNESILVSDFERVWEKLKEAYIKELSIYAYAEIPDEKLIAESFLRLISQLKGNY</sequence>
<dbReference type="Pfam" id="PF08843">
    <property type="entry name" value="AbiEii"/>
    <property type="match status" value="1"/>
</dbReference>